<organism evidence="1">
    <name type="scientific">marine sediment metagenome</name>
    <dbReference type="NCBI Taxonomy" id="412755"/>
    <lineage>
        <taxon>unclassified sequences</taxon>
        <taxon>metagenomes</taxon>
        <taxon>ecological metagenomes</taxon>
    </lineage>
</organism>
<proteinExistence type="predicted"/>
<evidence type="ECO:0000313" key="1">
    <source>
        <dbReference type="EMBL" id="GAH35784.1"/>
    </source>
</evidence>
<sequence length="90" mass="9492">GAGRERPEGQGISVAGSRGTWAGHENMGLLIAHHDDGGVQSEFDMRIVVGRFCCGHGLGGVLRGQRENLALFSKLTTADMLHGVRHASLA</sequence>
<name>X1G2G3_9ZZZZ</name>
<protein>
    <submittedName>
        <fullName evidence="1">Uncharacterized protein</fullName>
    </submittedName>
</protein>
<reference evidence="1" key="1">
    <citation type="journal article" date="2014" name="Front. Microbiol.">
        <title>High frequency of phylogenetically diverse reductive dehalogenase-homologous genes in deep subseafloor sedimentary metagenomes.</title>
        <authorList>
            <person name="Kawai M."/>
            <person name="Futagami T."/>
            <person name="Toyoda A."/>
            <person name="Takaki Y."/>
            <person name="Nishi S."/>
            <person name="Hori S."/>
            <person name="Arai W."/>
            <person name="Tsubouchi T."/>
            <person name="Morono Y."/>
            <person name="Uchiyama I."/>
            <person name="Ito T."/>
            <person name="Fujiyama A."/>
            <person name="Inagaki F."/>
            <person name="Takami H."/>
        </authorList>
    </citation>
    <scope>NUCLEOTIDE SEQUENCE</scope>
    <source>
        <strain evidence="1">Expedition CK06-06</strain>
    </source>
</reference>
<gene>
    <name evidence="1" type="ORF">S03H2_24161</name>
</gene>
<feature type="non-terminal residue" evidence="1">
    <location>
        <position position="1"/>
    </location>
</feature>
<comment type="caution">
    <text evidence="1">The sequence shown here is derived from an EMBL/GenBank/DDBJ whole genome shotgun (WGS) entry which is preliminary data.</text>
</comment>
<dbReference type="AlphaFoldDB" id="X1G2G3"/>
<dbReference type="EMBL" id="BARU01013345">
    <property type="protein sequence ID" value="GAH35784.1"/>
    <property type="molecule type" value="Genomic_DNA"/>
</dbReference>
<accession>X1G2G3</accession>